<dbReference type="SUPFAM" id="SSF53383">
    <property type="entry name" value="PLP-dependent transferases"/>
    <property type="match status" value="1"/>
</dbReference>
<dbReference type="Pfam" id="PF00202">
    <property type="entry name" value="Aminotran_3"/>
    <property type="match status" value="1"/>
</dbReference>
<comment type="similarity">
    <text evidence="3">Belongs to the class-III pyridoxal-phosphate-dependent aminotransferase family.</text>
</comment>
<dbReference type="STRING" id="1193181.BN10_840013"/>
<reference evidence="4 5" key="1">
    <citation type="journal article" date="2013" name="ISME J.">
        <title>A metabolic model for members of the genus Tetrasphaera involved in enhanced biological phosphorus removal.</title>
        <authorList>
            <person name="Kristiansen R."/>
            <person name="Nguyen H.T.T."/>
            <person name="Saunders A.M."/>
            <person name="Nielsen J.L."/>
            <person name="Wimmer R."/>
            <person name="Le V.Q."/>
            <person name="McIlroy S.J."/>
            <person name="Petrovski S."/>
            <person name="Seviour R.J."/>
            <person name="Calteau A."/>
            <person name="Nielsen K.L."/>
            <person name="Nielsen P.H."/>
        </authorList>
    </citation>
    <scope>NUCLEOTIDE SEQUENCE [LARGE SCALE GENOMIC DNA]</scope>
    <source>
        <strain evidence="4 5">Lp2</strain>
    </source>
</reference>
<protein>
    <recommendedName>
        <fullName evidence="6">Aminotransferase</fullName>
    </recommendedName>
</protein>
<dbReference type="GO" id="GO:0030170">
    <property type="term" value="F:pyridoxal phosphate binding"/>
    <property type="evidence" value="ECO:0007669"/>
    <property type="project" value="InterPro"/>
</dbReference>
<organism evidence="4 5">
    <name type="scientific">Phycicoccus elongatus Lp2</name>
    <dbReference type="NCBI Taxonomy" id="1193181"/>
    <lineage>
        <taxon>Bacteria</taxon>
        <taxon>Bacillati</taxon>
        <taxon>Actinomycetota</taxon>
        <taxon>Actinomycetes</taxon>
        <taxon>Micrococcales</taxon>
        <taxon>Intrasporangiaceae</taxon>
        <taxon>Phycicoccus</taxon>
    </lineage>
</organism>
<dbReference type="InterPro" id="IPR005814">
    <property type="entry name" value="Aminotrans_3"/>
</dbReference>
<dbReference type="PANTHER" id="PTHR43713:SF3">
    <property type="entry name" value="GLUTAMATE-1-SEMIALDEHYDE 2,1-AMINOMUTASE 1, CHLOROPLASTIC-RELATED"/>
    <property type="match status" value="1"/>
</dbReference>
<dbReference type="Gene3D" id="3.90.1150.10">
    <property type="entry name" value="Aspartate Aminotransferase, domain 1"/>
    <property type="match status" value="1"/>
</dbReference>
<dbReference type="HOGENOM" id="CLU_016922_1_0_11"/>
<evidence type="ECO:0000313" key="4">
    <source>
        <dbReference type="EMBL" id="CCH71224.1"/>
    </source>
</evidence>
<dbReference type="eggNOG" id="COG0001">
    <property type="taxonomic scope" value="Bacteria"/>
</dbReference>
<proteinExistence type="inferred from homology"/>
<evidence type="ECO:0000313" key="5">
    <source>
        <dbReference type="Proteomes" id="UP000013167"/>
    </source>
</evidence>
<dbReference type="PANTHER" id="PTHR43713">
    <property type="entry name" value="GLUTAMATE-1-SEMIALDEHYDE 2,1-AMINOMUTASE"/>
    <property type="match status" value="1"/>
</dbReference>
<dbReference type="InterPro" id="IPR015424">
    <property type="entry name" value="PyrdxlP-dep_Trfase"/>
</dbReference>
<dbReference type="Gene3D" id="3.40.640.10">
    <property type="entry name" value="Type I PLP-dependent aspartate aminotransferase-like (Major domain)"/>
    <property type="match status" value="1"/>
</dbReference>
<dbReference type="InterPro" id="IPR015421">
    <property type="entry name" value="PyrdxlP-dep_Trfase_major"/>
</dbReference>
<dbReference type="NCBIfam" id="NF005453">
    <property type="entry name" value="PRK07046.1"/>
    <property type="match status" value="1"/>
</dbReference>
<comment type="cofactor">
    <cofactor evidence="1">
        <name>pyridoxal 5'-phosphate</name>
        <dbReference type="ChEBI" id="CHEBI:597326"/>
    </cofactor>
</comment>
<dbReference type="AlphaFoldDB" id="N0E6A9"/>
<evidence type="ECO:0000256" key="3">
    <source>
        <dbReference type="RuleBase" id="RU003560"/>
    </source>
</evidence>
<keyword evidence="2 3" id="KW-0663">Pyridoxal phosphate</keyword>
<dbReference type="EMBL" id="CAIZ01000157">
    <property type="protein sequence ID" value="CCH71224.1"/>
    <property type="molecule type" value="Genomic_DNA"/>
</dbReference>
<evidence type="ECO:0000256" key="2">
    <source>
        <dbReference type="ARBA" id="ARBA00022898"/>
    </source>
</evidence>
<dbReference type="Proteomes" id="UP000013167">
    <property type="component" value="Unassembled WGS sequence"/>
</dbReference>
<dbReference type="InterPro" id="IPR015422">
    <property type="entry name" value="PyrdxlP-dep_Trfase_small"/>
</dbReference>
<comment type="caution">
    <text evidence="4">The sequence shown here is derived from an EMBL/GenBank/DDBJ whole genome shotgun (WGS) entry which is preliminary data.</text>
</comment>
<dbReference type="GO" id="GO:0008483">
    <property type="term" value="F:transaminase activity"/>
    <property type="evidence" value="ECO:0007669"/>
    <property type="project" value="InterPro"/>
</dbReference>
<dbReference type="RefSeq" id="WP_010851055.1">
    <property type="nucleotide sequence ID" value="NZ_HF570956.1"/>
</dbReference>
<gene>
    <name evidence="4" type="ORF">BN10_840013</name>
</gene>
<sequence length="472" mass="50692">MTASDPPPALFPEAAVVPTIDRARLAELTAREQERFVETHPRSRAAYEEATHLFGKVPMTWMMKHAMRFPIYLAGARGATITDLDGHTYADFALGDTAAMAGHSPGATVAAVQARFADLGGATAMLPTEDSQWVAAELTRRFRAERWSFALTATDANRWAIRLARAVTGRPKILFNSYCYHGTVDESLIVATPDGPADRPGNVGAPVDVTQTSRVAEFNDLDALAKELANGDVALVVMEPALTNIGIVLPEPGYLEGVRELTRQHEVLLLIDETHTISAGPAGAIGFYDLDPDIVVIGKSIGGGIPAAAYGVRAEFAGAILSRTDLDIIDMGGVGGTMAGNALSAAAARATLERVLTDEAFAHMIGLADVFAAGVREIFARHDLPWSVSQLGARTEYRFSTTPPRNGTEAAAAHDQELDDYFHLYLANRGILLTPFHNMALMCPQTTRAQVEEHLTHFDAAVAELLGSRPWP</sequence>
<keyword evidence="5" id="KW-1185">Reference proteome</keyword>
<evidence type="ECO:0000256" key="1">
    <source>
        <dbReference type="ARBA" id="ARBA00001933"/>
    </source>
</evidence>
<accession>N0E6A9</accession>
<name>N0E6A9_9MICO</name>
<evidence type="ECO:0008006" key="6">
    <source>
        <dbReference type="Google" id="ProtNLM"/>
    </source>
</evidence>